<gene>
    <name evidence="4" type="ORF">FO442_11940</name>
</gene>
<accession>A0A556MRB3</accession>
<evidence type="ECO:0000313" key="5">
    <source>
        <dbReference type="Proteomes" id="UP000316008"/>
    </source>
</evidence>
<dbReference type="EMBL" id="VLPL01000005">
    <property type="protein sequence ID" value="TSJ42471.1"/>
    <property type="molecule type" value="Genomic_DNA"/>
</dbReference>
<feature type="chain" id="PRO_5021747239" evidence="2">
    <location>
        <begin position="19"/>
        <end position="302"/>
    </location>
</feature>
<name>A0A556MRB3_9FLAO</name>
<dbReference type="InterPro" id="IPR001322">
    <property type="entry name" value="Lamin_tail_dom"/>
</dbReference>
<dbReference type="Pfam" id="PF00932">
    <property type="entry name" value="LTD"/>
    <property type="match status" value="1"/>
</dbReference>
<dbReference type="Proteomes" id="UP000316008">
    <property type="component" value="Unassembled WGS sequence"/>
</dbReference>
<evidence type="ECO:0000256" key="1">
    <source>
        <dbReference type="ARBA" id="ARBA00022729"/>
    </source>
</evidence>
<dbReference type="InterPro" id="IPR026444">
    <property type="entry name" value="Secre_tail"/>
</dbReference>
<proteinExistence type="predicted"/>
<keyword evidence="5" id="KW-1185">Reference proteome</keyword>
<sequence>MKKALLFLGVLSAAAAQAQNCTEIFISEYVEGSGNDKALELYNPTGTAINLSGYRIERFSNGANTSNSGGVTNLTGTIQPYSTFVITNGQTVTQPNSPACSPALQAMADQLDGAYPAPTYMNGNDAIALFKNSVMIDLMGKIGDAAMTSAYGWGDQPPYDGSVGRVWTENHTLIRKASVKTGVTANPDPFIVNQQWDSLPKDTWTNLGAHTCDCFLSVGENKLNSVSIFPNPSANGVLYVNTNNTIESIEVIDLLGKVVAAEVKKDQSTAAVVVTDKIKKGAYLLRINFTDKSSSQQSIIIE</sequence>
<dbReference type="AlphaFoldDB" id="A0A556MRB3"/>
<feature type="signal peptide" evidence="2">
    <location>
        <begin position="1"/>
        <end position="18"/>
    </location>
</feature>
<comment type="caution">
    <text evidence="4">The sequence shown here is derived from an EMBL/GenBank/DDBJ whole genome shotgun (WGS) entry which is preliminary data.</text>
</comment>
<evidence type="ECO:0000256" key="2">
    <source>
        <dbReference type="SAM" id="SignalP"/>
    </source>
</evidence>
<dbReference type="NCBIfam" id="TIGR04183">
    <property type="entry name" value="Por_Secre_tail"/>
    <property type="match status" value="1"/>
</dbReference>
<keyword evidence="1 2" id="KW-0732">Signal</keyword>
<reference evidence="4 5" key="1">
    <citation type="submission" date="2019-07" db="EMBL/GenBank/DDBJ databases">
        <authorList>
            <person name="Huq M.A."/>
        </authorList>
    </citation>
    <scope>NUCLEOTIDE SEQUENCE [LARGE SCALE GENOMIC DNA]</scope>
    <source>
        <strain evidence="4 5">MAH-3</strain>
    </source>
</reference>
<evidence type="ECO:0000259" key="3">
    <source>
        <dbReference type="PROSITE" id="PS51841"/>
    </source>
</evidence>
<organism evidence="4 5">
    <name type="scientific">Fluviicola chungangensis</name>
    <dbReference type="NCBI Taxonomy" id="2597671"/>
    <lineage>
        <taxon>Bacteria</taxon>
        <taxon>Pseudomonadati</taxon>
        <taxon>Bacteroidota</taxon>
        <taxon>Flavobacteriia</taxon>
        <taxon>Flavobacteriales</taxon>
        <taxon>Crocinitomicaceae</taxon>
        <taxon>Fluviicola</taxon>
    </lineage>
</organism>
<evidence type="ECO:0000313" key="4">
    <source>
        <dbReference type="EMBL" id="TSJ42471.1"/>
    </source>
</evidence>
<dbReference type="Pfam" id="PF18962">
    <property type="entry name" value="Por_Secre_tail"/>
    <property type="match status" value="1"/>
</dbReference>
<dbReference type="OrthoDB" id="5485925at2"/>
<feature type="domain" description="LTD" evidence="3">
    <location>
        <begin position="12"/>
        <end position="175"/>
    </location>
</feature>
<dbReference type="PROSITE" id="PS51841">
    <property type="entry name" value="LTD"/>
    <property type="match status" value="1"/>
</dbReference>
<protein>
    <submittedName>
        <fullName evidence="4">T9SS type A sorting domain-containing protein</fullName>
    </submittedName>
</protein>
<dbReference type="RefSeq" id="WP_144333424.1">
    <property type="nucleotide sequence ID" value="NZ_VLPL01000005.1"/>
</dbReference>